<gene>
    <name evidence="3" type="ORF">KI387_033348</name>
</gene>
<accession>A0AA38BXM5</accession>
<feature type="domain" description="VLIG-type G" evidence="2">
    <location>
        <begin position="258"/>
        <end position="349"/>
    </location>
</feature>
<name>A0AA38BXM5_TAXCH</name>
<proteinExistence type="predicted"/>
<dbReference type="InterPro" id="IPR027417">
    <property type="entry name" value="P-loop_NTPase"/>
</dbReference>
<dbReference type="PROSITE" id="PS51717">
    <property type="entry name" value="G_VLIG"/>
    <property type="match status" value="1"/>
</dbReference>
<dbReference type="Gene3D" id="3.40.50.410">
    <property type="entry name" value="von Willebrand factor, type A domain"/>
    <property type="match status" value="1"/>
</dbReference>
<dbReference type="EMBL" id="JAHRHJ020003813">
    <property type="protein sequence ID" value="KAH9289231.1"/>
    <property type="molecule type" value="Genomic_DNA"/>
</dbReference>
<dbReference type="Pfam" id="PF13519">
    <property type="entry name" value="VWA_2"/>
    <property type="match status" value="1"/>
</dbReference>
<dbReference type="PANTHER" id="PTHR22796:SF1">
    <property type="entry name" value="VWFA DOMAIN-CONTAINING PROTEIN"/>
    <property type="match status" value="1"/>
</dbReference>
<evidence type="ECO:0000313" key="3">
    <source>
        <dbReference type="EMBL" id="KAH9289231.1"/>
    </source>
</evidence>
<dbReference type="Pfam" id="PF02263">
    <property type="entry name" value="GBP"/>
    <property type="match status" value="1"/>
</dbReference>
<evidence type="ECO:0000259" key="2">
    <source>
        <dbReference type="PROSITE" id="PS51717"/>
    </source>
</evidence>
<dbReference type="GO" id="GO:0003924">
    <property type="term" value="F:GTPase activity"/>
    <property type="evidence" value="ECO:0007669"/>
    <property type="project" value="InterPro"/>
</dbReference>
<dbReference type="InterPro" id="IPR002035">
    <property type="entry name" value="VWF_A"/>
</dbReference>
<dbReference type="Proteomes" id="UP000824469">
    <property type="component" value="Unassembled WGS sequence"/>
</dbReference>
<reference evidence="3 4" key="1">
    <citation type="journal article" date="2021" name="Nat. Plants">
        <title>The Taxus genome provides insights into paclitaxel biosynthesis.</title>
        <authorList>
            <person name="Xiong X."/>
            <person name="Gou J."/>
            <person name="Liao Q."/>
            <person name="Li Y."/>
            <person name="Zhou Q."/>
            <person name="Bi G."/>
            <person name="Li C."/>
            <person name="Du R."/>
            <person name="Wang X."/>
            <person name="Sun T."/>
            <person name="Guo L."/>
            <person name="Liang H."/>
            <person name="Lu P."/>
            <person name="Wu Y."/>
            <person name="Zhang Z."/>
            <person name="Ro D.K."/>
            <person name="Shang Y."/>
            <person name="Huang S."/>
            <person name="Yan J."/>
        </authorList>
    </citation>
    <scope>NUCLEOTIDE SEQUENCE [LARGE SCALE GENOMIC DNA]</scope>
    <source>
        <strain evidence="3">Ta-2019</strain>
    </source>
</reference>
<dbReference type="SUPFAM" id="SSF52540">
    <property type="entry name" value="P-loop containing nucleoside triphosphate hydrolases"/>
    <property type="match status" value="1"/>
</dbReference>
<evidence type="ECO:0000259" key="1">
    <source>
        <dbReference type="PROSITE" id="PS50234"/>
    </source>
</evidence>
<dbReference type="SUPFAM" id="SSF53300">
    <property type="entry name" value="vWA-like"/>
    <property type="match status" value="1"/>
</dbReference>
<evidence type="ECO:0008006" key="5">
    <source>
        <dbReference type="Google" id="ProtNLM"/>
    </source>
</evidence>
<dbReference type="Gene3D" id="3.40.50.300">
    <property type="entry name" value="P-loop containing nucleotide triphosphate hydrolases"/>
    <property type="match status" value="1"/>
</dbReference>
<dbReference type="InterPro" id="IPR036465">
    <property type="entry name" value="vWFA_dom_sf"/>
</dbReference>
<evidence type="ECO:0000313" key="4">
    <source>
        <dbReference type="Proteomes" id="UP000824469"/>
    </source>
</evidence>
<keyword evidence="4" id="KW-1185">Reference proteome</keyword>
<feature type="domain" description="VWFA" evidence="1">
    <location>
        <begin position="1087"/>
        <end position="1279"/>
    </location>
</feature>
<comment type="caution">
    <text evidence="3">The sequence shown here is derived from an EMBL/GenBank/DDBJ whole genome shotgun (WGS) entry which is preliminary data.</text>
</comment>
<dbReference type="CDD" id="cd00198">
    <property type="entry name" value="vWFA"/>
    <property type="match status" value="1"/>
</dbReference>
<sequence>MSLDLECSVEELLVDFSTLKTIQFNPNGSNTPDLEQLQVKITSFGPQSHLVLYSPADAPGFLSSNVLKTMLAKEVMQQQVQSKAPDREQGETEIGGPCPYLEYIYHIFDKFATTPALFPDDKKDITFKVVLESNRNPSNGDACVKYLEALVRKQSSAKDKDFSNIRVSFQAESIEKWAAKFRFMVSVAVDYNVKIKMGMWVRKLVCLVPIQVARAENNGMVALKDGLQIPSSISYSDNISLANLIQFGLYDAVLNNWRGKIKVISSMGKQSSGKSYLLNHLSGSLLDVSGGRCTDGVWMTVATGNGDECLYVLLDFEGLGSFERSEQEDMLLSVLNAAVSNLTIFNKKDFHLDKDTESAFSRFQSGINLLEQDKKLFKGLFYIAIKDVDESDVTDLIQEFHEKISQICNKSQENFILKMYDGKFEIAAMAPYNRSEYYHESLSDLAQTVYETDSCYDNGSTFLRDLKLIIAQIAAKDWSSVDGKRVAIIVDILRRHLMCAVNMGCLSLTNSNEEVQVLVNFDTQEEVPDMPLAIGDLALNTRDSGLFLAPSKDPSTATSIRDLLSQLSSRLEAVLPRKGNNVDSWHSTFENFLKAVAERRRDRVQLWISTNTMDFFGNEDVERLQLEADVLLGKVKQGLSVCGCKCSQCFWRCMLEKGHENEHSCMGSHLCTERCTYCVKEWEDGNGVREGFEILSLCKDLDGHEGGHNCKERNHTCGETCHLFEKSSNCNNFCSLGPEHLGQQHKCNSPQHKCQMSCSLETCNNPCAMAVELDHEQHQCHEIYCPRACIINDCSRTCGVKDHFHGLDDTKAEHLCGSEHACTEKCQEPGICEILTELLRQTRVFEGQRGCFPYEHVSEQNGQRKGCCIPIPPFEKNHRGPHVHTKNEHCVHYCDTRCQACGYFCRHPMGHLGLHETTHGNMRNVRFISEEEDIDIKDRKYKWGEKGEAEMCNMYCRKQGRGHIHLIPCPESKCTANLYDGSRHETVKYGPDVVVPKDEMTHETYWKYVRFVDPCSKEEGQEFGLCNHYCKSEDHYSETKDSTKSYCTEQLWHKPITRTGQQENSAGYVTDDGHHFACDHSNNVPHHVIFVIDKSGSMSTSDITPTMAMFYNHDCRLGCVYEAILRFIQARLRTVCEDYISVVLFDNAATIAVEIQAMQEGVINCLLQYCADGVTTYSSGLDAAEKLMMKAARDPDVDMKKPVVIFLSDGENNGGTDPLVCVDKMKRQEPKMALHTIMYGTDPAMSILEQMAKKGNGQFQLTLDGLELTRSFEKLANSLKPRVAALIFFNELEKRHGELFSFVERLVAFSRDRSARCAHSKLPNLVALNTPIERVLVWWVEIHESTGETYDYLCCNWTNVVAAMDPVEEVIERLTLGTKYSM</sequence>
<dbReference type="InterPro" id="IPR030383">
    <property type="entry name" value="G_VLIG_dom"/>
</dbReference>
<protein>
    <recommendedName>
        <fullName evidence="5">VWFA domain-containing protein</fullName>
    </recommendedName>
</protein>
<dbReference type="PANTHER" id="PTHR22796">
    <property type="entry name" value="URG4-RELATED"/>
    <property type="match status" value="1"/>
</dbReference>
<organism evidence="3 4">
    <name type="scientific">Taxus chinensis</name>
    <name type="common">Chinese yew</name>
    <name type="synonym">Taxus wallichiana var. chinensis</name>
    <dbReference type="NCBI Taxonomy" id="29808"/>
    <lineage>
        <taxon>Eukaryota</taxon>
        <taxon>Viridiplantae</taxon>
        <taxon>Streptophyta</taxon>
        <taxon>Embryophyta</taxon>
        <taxon>Tracheophyta</taxon>
        <taxon>Spermatophyta</taxon>
        <taxon>Pinopsida</taxon>
        <taxon>Pinidae</taxon>
        <taxon>Conifers II</taxon>
        <taxon>Cupressales</taxon>
        <taxon>Taxaceae</taxon>
        <taxon>Taxus</taxon>
    </lineage>
</organism>
<dbReference type="OMA" id="CMENDAA"/>
<dbReference type="PROSITE" id="PS50234">
    <property type="entry name" value="VWFA"/>
    <property type="match status" value="1"/>
</dbReference>
<dbReference type="SMART" id="SM00327">
    <property type="entry name" value="VWA"/>
    <property type="match status" value="1"/>
</dbReference>
<dbReference type="GO" id="GO:0005525">
    <property type="term" value="F:GTP binding"/>
    <property type="evidence" value="ECO:0007669"/>
    <property type="project" value="InterPro"/>
</dbReference>
<dbReference type="InterPro" id="IPR015894">
    <property type="entry name" value="Guanylate-bd_N"/>
</dbReference>